<evidence type="ECO:0000313" key="4">
    <source>
        <dbReference type="Proteomes" id="UP000322225"/>
    </source>
</evidence>
<name>A0A5M6C313_9TREE</name>
<organism evidence="3 4">
    <name type="scientific">Kwoniella shandongensis</name>
    <dbReference type="NCBI Taxonomy" id="1734106"/>
    <lineage>
        <taxon>Eukaryota</taxon>
        <taxon>Fungi</taxon>
        <taxon>Dikarya</taxon>
        <taxon>Basidiomycota</taxon>
        <taxon>Agaricomycotina</taxon>
        <taxon>Tremellomycetes</taxon>
        <taxon>Tremellales</taxon>
        <taxon>Cryptococcaceae</taxon>
        <taxon>Kwoniella</taxon>
    </lineage>
</organism>
<sequence>MSSPISSYGSTPSHGSQDRTTTNMFTTSSSGSSGDRSLLPWTFRSRSSSSQDSVGSGGTTKQNRRVRLRNVFKKSKLPTSSTSGQGTARFYEAGRALRRQRREMNVLEHTRNELLNTLASELGYSAQDRKKVVKQVRKQLGGGRRREDQKIRNVDLLSEWMESQRTGTEMDHEQWERQNGRLEEELQKSRAASEIVNEEIRLLMDWREQMSHGGSANTNSSNPTFWTRAKIEGSEPSLIRGSKITFVPRHRARTMEVNHGHYRLSE</sequence>
<dbReference type="Proteomes" id="UP000322225">
    <property type="component" value="Chromosome 14"/>
</dbReference>
<feature type="compositionally biased region" description="Low complexity" evidence="2">
    <location>
        <begin position="20"/>
        <end position="33"/>
    </location>
</feature>
<feature type="compositionally biased region" description="Low complexity" evidence="2">
    <location>
        <begin position="1"/>
        <end position="13"/>
    </location>
</feature>
<keyword evidence="1" id="KW-0175">Coiled coil</keyword>
<evidence type="ECO:0000256" key="1">
    <source>
        <dbReference type="SAM" id="Coils"/>
    </source>
</evidence>
<accession>A0A5M6C313</accession>
<feature type="compositionally biased region" description="Polar residues" evidence="2">
    <location>
        <begin position="77"/>
        <end position="86"/>
    </location>
</feature>
<feature type="region of interest" description="Disordered" evidence="2">
    <location>
        <begin position="1"/>
        <end position="87"/>
    </location>
</feature>
<dbReference type="KEGG" id="ksn:43587681"/>
<keyword evidence="4" id="KW-1185">Reference proteome</keyword>
<feature type="compositionally biased region" description="Basic residues" evidence="2">
    <location>
        <begin position="62"/>
        <end position="76"/>
    </location>
</feature>
<evidence type="ECO:0000313" key="3">
    <source>
        <dbReference type="EMBL" id="WWD22605.1"/>
    </source>
</evidence>
<dbReference type="EMBL" id="CP144064">
    <property type="protein sequence ID" value="WWD22605.1"/>
    <property type="molecule type" value="Genomic_DNA"/>
</dbReference>
<protein>
    <submittedName>
        <fullName evidence="3">Uncharacterized protein</fullName>
    </submittedName>
</protein>
<reference evidence="3" key="2">
    <citation type="submission" date="2024-01" db="EMBL/GenBank/DDBJ databases">
        <title>Comparative genomics of Cryptococcus and Kwoniella reveals pathogenesis evolution and contrasting modes of karyotype evolution via chromosome fusion or intercentromeric recombination.</title>
        <authorList>
            <person name="Coelho M.A."/>
            <person name="David-Palma M."/>
            <person name="Shea T."/>
            <person name="Bowers K."/>
            <person name="McGinley-Smith S."/>
            <person name="Mohammad A.W."/>
            <person name="Gnirke A."/>
            <person name="Yurkov A.M."/>
            <person name="Nowrousian M."/>
            <person name="Sun S."/>
            <person name="Cuomo C.A."/>
            <person name="Heitman J."/>
        </authorList>
    </citation>
    <scope>NUCLEOTIDE SEQUENCE</scope>
    <source>
        <strain evidence="3">CBS 12478</strain>
    </source>
</reference>
<feature type="coiled-coil region" evidence="1">
    <location>
        <begin position="165"/>
        <end position="199"/>
    </location>
</feature>
<evidence type="ECO:0000256" key="2">
    <source>
        <dbReference type="SAM" id="MobiDB-lite"/>
    </source>
</evidence>
<proteinExistence type="predicted"/>
<feature type="compositionally biased region" description="Low complexity" evidence="2">
    <location>
        <begin position="45"/>
        <end position="54"/>
    </location>
</feature>
<reference evidence="3" key="1">
    <citation type="submission" date="2017-08" db="EMBL/GenBank/DDBJ databases">
        <authorList>
            <person name="Cuomo C."/>
            <person name="Billmyre B."/>
            <person name="Heitman J."/>
        </authorList>
    </citation>
    <scope>NUCLEOTIDE SEQUENCE</scope>
    <source>
        <strain evidence="3">CBS 12478</strain>
    </source>
</reference>
<dbReference type="RefSeq" id="XP_031861968.1">
    <property type="nucleotide sequence ID" value="XM_032003555.1"/>
</dbReference>
<gene>
    <name evidence="3" type="ORF">CI109_107098</name>
</gene>
<dbReference type="GeneID" id="43587681"/>
<dbReference type="AlphaFoldDB" id="A0A5M6C313"/>